<comment type="caution">
    <text evidence="1">The sequence shown here is derived from an EMBL/GenBank/DDBJ whole genome shotgun (WGS) entry which is preliminary data.</text>
</comment>
<dbReference type="Proteomes" id="UP000593567">
    <property type="component" value="Unassembled WGS sequence"/>
</dbReference>
<evidence type="ECO:0000313" key="1">
    <source>
        <dbReference type="EMBL" id="KAF6034177.1"/>
    </source>
</evidence>
<gene>
    <name evidence="1" type="ORF">EB796_007512</name>
</gene>
<protein>
    <submittedName>
        <fullName evidence="1">Uncharacterized protein</fullName>
    </submittedName>
</protein>
<keyword evidence="2" id="KW-1185">Reference proteome</keyword>
<accession>A0A7J7K7H2</accession>
<reference evidence="1" key="1">
    <citation type="submission" date="2020-06" db="EMBL/GenBank/DDBJ databases">
        <title>Draft genome of Bugula neritina, a colonial animal packing powerful symbionts and potential medicines.</title>
        <authorList>
            <person name="Rayko M."/>
        </authorList>
    </citation>
    <scope>NUCLEOTIDE SEQUENCE [LARGE SCALE GENOMIC DNA]</scope>
    <source>
        <strain evidence="1">Kwan_BN1</strain>
    </source>
</reference>
<evidence type="ECO:0000313" key="2">
    <source>
        <dbReference type="Proteomes" id="UP000593567"/>
    </source>
</evidence>
<sequence>MKTLQTKLFLDHSKTDGWSTMVLVVAMTEDQLLGTDTDDEYDESLICANTVGLTIQNKVAQLFSCTKAIRGRFFQVQTMEEEYFGIYEITINAFVSGR</sequence>
<name>A0A7J7K7H2_BUGNE</name>
<dbReference type="AlphaFoldDB" id="A0A7J7K7H2"/>
<organism evidence="1 2">
    <name type="scientific">Bugula neritina</name>
    <name type="common">Brown bryozoan</name>
    <name type="synonym">Sertularia neritina</name>
    <dbReference type="NCBI Taxonomy" id="10212"/>
    <lineage>
        <taxon>Eukaryota</taxon>
        <taxon>Metazoa</taxon>
        <taxon>Spiralia</taxon>
        <taxon>Lophotrochozoa</taxon>
        <taxon>Bryozoa</taxon>
        <taxon>Gymnolaemata</taxon>
        <taxon>Cheilostomatida</taxon>
        <taxon>Flustrina</taxon>
        <taxon>Buguloidea</taxon>
        <taxon>Bugulidae</taxon>
        <taxon>Bugula</taxon>
    </lineage>
</organism>
<proteinExistence type="predicted"/>
<dbReference type="EMBL" id="VXIV02001136">
    <property type="protein sequence ID" value="KAF6034177.1"/>
    <property type="molecule type" value="Genomic_DNA"/>
</dbReference>